<keyword evidence="2" id="KW-1185">Reference proteome</keyword>
<organism evidence="1 2">
    <name type="scientific">Tanacetum coccineum</name>
    <dbReference type="NCBI Taxonomy" id="301880"/>
    <lineage>
        <taxon>Eukaryota</taxon>
        <taxon>Viridiplantae</taxon>
        <taxon>Streptophyta</taxon>
        <taxon>Embryophyta</taxon>
        <taxon>Tracheophyta</taxon>
        <taxon>Spermatophyta</taxon>
        <taxon>Magnoliopsida</taxon>
        <taxon>eudicotyledons</taxon>
        <taxon>Gunneridae</taxon>
        <taxon>Pentapetalae</taxon>
        <taxon>asterids</taxon>
        <taxon>campanulids</taxon>
        <taxon>Asterales</taxon>
        <taxon>Asteraceae</taxon>
        <taxon>Asteroideae</taxon>
        <taxon>Anthemideae</taxon>
        <taxon>Anthemidinae</taxon>
        <taxon>Tanacetum</taxon>
    </lineage>
</organism>
<dbReference type="EMBL" id="BQNB010015320">
    <property type="protein sequence ID" value="GJT38650.1"/>
    <property type="molecule type" value="Genomic_DNA"/>
</dbReference>
<dbReference type="Proteomes" id="UP001151760">
    <property type="component" value="Unassembled WGS sequence"/>
</dbReference>
<accession>A0ABQ5DI12</accession>
<reference evidence="1" key="1">
    <citation type="journal article" date="2022" name="Int. J. Mol. Sci.">
        <title>Draft Genome of Tanacetum Coccineum: Genomic Comparison of Closely Related Tanacetum-Family Plants.</title>
        <authorList>
            <person name="Yamashiro T."/>
            <person name="Shiraishi A."/>
            <person name="Nakayama K."/>
            <person name="Satake H."/>
        </authorList>
    </citation>
    <scope>NUCLEOTIDE SEQUENCE</scope>
</reference>
<evidence type="ECO:0000313" key="2">
    <source>
        <dbReference type="Proteomes" id="UP001151760"/>
    </source>
</evidence>
<sequence>MSTRLVTSFAQIYRQGDWRQSEEEAMERGTESSKISPKYFLPEDLPWPFHLSDEVRLSPIEDREKTSQDCLQLDMDNNEFQVMPFASKSMKSISEDNTGVVLKKEEFSETKNNKNEDVGCMLIENAKYPEAIEEQKSLQPFEALYVRKCRSALFVGLKLDNFNTHGPEIVQETTERIIQVKAEDASFYG</sequence>
<proteinExistence type="predicted"/>
<protein>
    <submittedName>
        <fullName evidence="1">Uncharacterized protein</fullName>
    </submittedName>
</protein>
<evidence type="ECO:0000313" key="1">
    <source>
        <dbReference type="EMBL" id="GJT38650.1"/>
    </source>
</evidence>
<reference evidence="1" key="2">
    <citation type="submission" date="2022-01" db="EMBL/GenBank/DDBJ databases">
        <authorList>
            <person name="Yamashiro T."/>
            <person name="Shiraishi A."/>
            <person name="Satake H."/>
            <person name="Nakayama K."/>
        </authorList>
    </citation>
    <scope>NUCLEOTIDE SEQUENCE</scope>
</reference>
<gene>
    <name evidence="1" type="ORF">Tco_0938515</name>
</gene>
<name>A0ABQ5DI12_9ASTR</name>
<comment type="caution">
    <text evidence="1">The sequence shown here is derived from an EMBL/GenBank/DDBJ whole genome shotgun (WGS) entry which is preliminary data.</text>
</comment>